<feature type="transmembrane region" description="Helical" evidence="5">
    <location>
        <begin position="266"/>
        <end position="290"/>
    </location>
</feature>
<feature type="transmembrane region" description="Helical" evidence="5">
    <location>
        <begin position="239"/>
        <end position="259"/>
    </location>
</feature>
<feature type="transmembrane region" description="Helical" evidence="5">
    <location>
        <begin position="296"/>
        <end position="315"/>
    </location>
</feature>
<feature type="transmembrane region" description="Helical" evidence="5">
    <location>
        <begin position="96"/>
        <end position="113"/>
    </location>
</feature>
<evidence type="ECO:0000256" key="2">
    <source>
        <dbReference type="ARBA" id="ARBA00022692"/>
    </source>
</evidence>
<dbReference type="SUPFAM" id="SSF103481">
    <property type="entry name" value="Multidrug resistance efflux transporter EmrE"/>
    <property type="match status" value="2"/>
</dbReference>
<feature type="transmembrane region" description="Helical" evidence="5">
    <location>
        <begin position="119"/>
        <end position="141"/>
    </location>
</feature>
<evidence type="ECO:0000259" key="6">
    <source>
        <dbReference type="Pfam" id="PF00892"/>
    </source>
</evidence>
<evidence type="ECO:0000313" key="8">
    <source>
        <dbReference type="Proteomes" id="UP000190130"/>
    </source>
</evidence>
<name>A0A1T5H8L2_9HYPH</name>
<gene>
    <name evidence="7" type="ORF">SAMN05660750_05014</name>
</gene>
<feature type="transmembrane region" description="Helical" evidence="5">
    <location>
        <begin position="204"/>
        <end position="223"/>
    </location>
</feature>
<evidence type="ECO:0000313" key="7">
    <source>
        <dbReference type="EMBL" id="SKC16900.1"/>
    </source>
</evidence>
<dbReference type="PANTHER" id="PTHR32322:SF9">
    <property type="entry name" value="AMINO-ACID METABOLITE EFFLUX PUMP-RELATED"/>
    <property type="match status" value="1"/>
</dbReference>
<sequence length="330" mass="34946">MPDRPNGPPAQRDIAAAVFIAAAQPVHSPLPTSLSLRDALLTLAVMVVWGTNFVVIHIGVEHFPPLLFACLRFTFALLPAVFFLRRPAVPWSKLAAYGVLIGAGQFGLLFFAIKGFIAAGLASLVVQSQPFFTILLAAAITHERVQPFQIAGLLLAAVGIGVILWHTDGSTTPLGIVLVLGAAFCWAAGNIVARSTPKVDMLAYVVWTSMFAIPPLLALSWFIEGWPAIRDGLAGAPPVAWAAAIWQAVGNVMFGYAVWGWLLSRYAAATVAPTSLLVPVFGMGAAAIWLGEPLPGWKFAAAGLVLSGLCVNSLWPRFAAIRAARHPPSS</sequence>
<dbReference type="EMBL" id="FUYX01000024">
    <property type="protein sequence ID" value="SKC16900.1"/>
    <property type="molecule type" value="Genomic_DNA"/>
</dbReference>
<feature type="transmembrane region" description="Helical" evidence="5">
    <location>
        <begin position="39"/>
        <end position="60"/>
    </location>
</feature>
<dbReference type="Pfam" id="PF00892">
    <property type="entry name" value="EamA"/>
    <property type="match status" value="2"/>
</dbReference>
<dbReference type="InterPro" id="IPR037185">
    <property type="entry name" value="EmrE-like"/>
</dbReference>
<feature type="transmembrane region" description="Helical" evidence="5">
    <location>
        <begin position="173"/>
        <end position="192"/>
    </location>
</feature>
<keyword evidence="2 5" id="KW-0812">Transmembrane</keyword>
<comment type="subcellular location">
    <subcellularLocation>
        <location evidence="1">Membrane</location>
        <topology evidence="1">Multi-pass membrane protein</topology>
    </subcellularLocation>
</comment>
<keyword evidence="4 5" id="KW-0472">Membrane</keyword>
<evidence type="ECO:0000256" key="4">
    <source>
        <dbReference type="ARBA" id="ARBA00023136"/>
    </source>
</evidence>
<feature type="domain" description="EamA" evidence="6">
    <location>
        <begin position="174"/>
        <end position="313"/>
    </location>
</feature>
<dbReference type="OrthoDB" id="7158585at2"/>
<feature type="transmembrane region" description="Helical" evidence="5">
    <location>
        <begin position="148"/>
        <end position="167"/>
    </location>
</feature>
<dbReference type="InterPro" id="IPR000620">
    <property type="entry name" value="EamA_dom"/>
</dbReference>
<dbReference type="Proteomes" id="UP000190130">
    <property type="component" value="Unassembled WGS sequence"/>
</dbReference>
<evidence type="ECO:0000256" key="5">
    <source>
        <dbReference type="SAM" id="Phobius"/>
    </source>
</evidence>
<feature type="domain" description="EamA" evidence="6">
    <location>
        <begin position="39"/>
        <end position="164"/>
    </location>
</feature>
<organism evidence="7 8">
    <name type="scientific">Bosea thiooxidans</name>
    <dbReference type="NCBI Taxonomy" id="53254"/>
    <lineage>
        <taxon>Bacteria</taxon>
        <taxon>Pseudomonadati</taxon>
        <taxon>Pseudomonadota</taxon>
        <taxon>Alphaproteobacteria</taxon>
        <taxon>Hyphomicrobiales</taxon>
        <taxon>Boseaceae</taxon>
        <taxon>Bosea</taxon>
    </lineage>
</organism>
<dbReference type="InterPro" id="IPR050638">
    <property type="entry name" value="AA-Vitamin_Transporters"/>
</dbReference>
<dbReference type="PANTHER" id="PTHR32322">
    <property type="entry name" value="INNER MEMBRANE TRANSPORTER"/>
    <property type="match status" value="1"/>
</dbReference>
<evidence type="ECO:0000256" key="3">
    <source>
        <dbReference type="ARBA" id="ARBA00022989"/>
    </source>
</evidence>
<protein>
    <submittedName>
        <fullName evidence="7">O-acetylserine/cysteine efflux transporter</fullName>
    </submittedName>
</protein>
<evidence type="ECO:0000256" key="1">
    <source>
        <dbReference type="ARBA" id="ARBA00004141"/>
    </source>
</evidence>
<feature type="transmembrane region" description="Helical" evidence="5">
    <location>
        <begin position="66"/>
        <end position="84"/>
    </location>
</feature>
<keyword evidence="3 5" id="KW-1133">Transmembrane helix</keyword>
<proteinExistence type="predicted"/>
<reference evidence="7 8" key="1">
    <citation type="submission" date="2017-02" db="EMBL/GenBank/DDBJ databases">
        <authorList>
            <person name="Peterson S.W."/>
        </authorList>
    </citation>
    <scope>NUCLEOTIDE SEQUENCE [LARGE SCALE GENOMIC DNA]</scope>
    <source>
        <strain evidence="7 8">DSM 9653</strain>
    </source>
</reference>
<accession>A0A1T5H8L2</accession>
<dbReference type="AlphaFoldDB" id="A0A1T5H8L2"/>
<dbReference type="GO" id="GO:0016020">
    <property type="term" value="C:membrane"/>
    <property type="evidence" value="ECO:0007669"/>
    <property type="project" value="UniProtKB-SubCell"/>
</dbReference>